<accession>H6Q9N6</accession>
<evidence type="ECO:0000259" key="1">
    <source>
        <dbReference type="Pfam" id="PF07775"/>
    </source>
</evidence>
<dbReference type="HOGENOM" id="CLU_1933344_0_0_2"/>
<organism evidence="2 3">
    <name type="scientific">Pyrobaculum oguniense (strain DSM 13380 / JCM 10595 / TE7)</name>
    <dbReference type="NCBI Taxonomy" id="698757"/>
    <lineage>
        <taxon>Archaea</taxon>
        <taxon>Thermoproteota</taxon>
        <taxon>Thermoprotei</taxon>
        <taxon>Thermoproteales</taxon>
        <taxon>Thermoproteaceae</taxon>
        <taxon>Pyrobaculum</taxon>
    </lineage>
</organism>
<name>H6Q9N6_PYROT</name>
<dbReference type="AlphaFoldDB" id="H6Q9N6"/>
<reference evidence="2 3" key="1">
    <citation type="journal article" date="2012" name="Stand. Genomic Sci.">
        <title>Complete genome sequence of Pyrobaculum oguniense.</title>
        <authorList>
            <person name="Bernick D.L."/>
            <person name="Karplus K."/>
            <person name="Lui L.M."/>
            <person name="Coker J.K."/>
            <person name="Murphy J.N."/>
            <person name="Chan P.P."/>
            <person name="Cozen A.E."/>
            <person name="Lowe T.M."/>
        </authorList>
    </citation>
    <scope>NUCLEOTIDE SEQUENCE [LARGE SCALE GENOMIC DNA]</scope>
    <source>
        <strain evidence="2 3">TE7</strain>
    </source>
</reference>
<dbReference type="Pfam" id="PF07775">
    <property type="entry name" value="PaRep2b"/>
    <property type="match status" value="1"/>
</dbReference>
<dbReference type="eggNOG" id="arCOG09780">
    <property type="taxonomic scope" value="Archaea"/>
</dbReference>
<dbReference type="EMBL" id="CP003316">
    <property type="protein sequence ID" value="AFA38870.1"/>
    <property type="molecule type" value="Genomic_DNA"/>
</dbReference>
<dbReference type="KEGG" id="pog:Pogu_0843"/>
<evidence type="ECO:0000313" key="3">
    <source>
        <dbReference type="Proteomes" id="UP000009062"/>
    </source>
</evidence>
<keyword evidence="3" id="KW-1185">Reference proteome</keyword>
<dbReference type="Proteomes" id="UP000009062">
    <property type="component" value="Chromosome"/>
</dbReference>
<proteinExistence type="predicted"/>
<sequence>MELSTSSIASVSHPGWQNAVRVIVEELYKRGRIDEKERGRLLKIIEAGPITARIKKAAEEILTLEAARMMDQAEHSAYSRVYYPLMDLLLRDTSEAEFAQFFTAAIFGDGSVYPHIVCLILGEFDSDELP</sequence>
<dbReference type="STRING" id="698757.Pogu_0843"/>
<evidence type="ECO:0000313" key="2">
    <source>
        <dbReference type="EMBL" id="AFA38870.1"/>
    </source>
</evidence>
<feature type="domain" description="PaRep2b" evidence="1">
    <location>
        <begin position="2"/>
        <end position="56"/>
    </location>
</feature>
<protein>
    <submittedName>
        <fullName evidence="2">PaRep2b protein</fullName>
    </submittedName>
</protein>
<gene>
    <name evidence="2" type="ordered locus">Pogu_0843</name>
</gene>
<dbReference type="InterPro" id="IPR011689">
    <property type="entry name" value="PaRep2b"/>
</dbReference>
<dbReference type="eggNOG" id="arCOG07952">
    <property type="taxonomic scope" value="Archaea"/>
</dbReference>